<evidence type="ECO:0000256" key="2">
    <source>
        <dbReference type="ARBA" id="ARBA00022603"/>
    </source>
</evidence>
<feature type="compositionally biased region" description="Basic and acidic residues" evidence="6">
    <location>
        <begin position="25"/>
        <end position="37"/>
    </location>
</feature>
<name>A0A9W9SZF8_9EURO</name>
<dbReference type="InterPro" id="IPR001525">
    <property type="entry name" value="C5_MeTfrase"/>
</dbReference>
<dbReference type="PROSITE" id="PS51679">
    <property type="entry name" value="SAM_MT_C5"/>
    <property type="match status" value="1"/>
</dbReference>
<gene>
    <name evidence="7" type="ORF">N7498_004732</name>
</gene>
<feature type="active site" evidence="5">
    <location>
        <position position="477"/>
    </location>
</feature>
<dbReference type="GO" id="GO:0032259">
    <property type="term" value="P:methylation"/>
    <property type="evidence" value="ECO:0007669"/>
    <property type="project" value="UniProtKB-KW"/>
</dbReference>
<evidence type="ECO:0000256" key="4">
    <source>
        <dbReference type="ARBA" id="ARBA00022691"/>
    </source>
</evidence>
<dbReference type="PRINTS" id="PR00105">
    <property type="entry name" value="C5METTRFRASE"/>
</dbReference>
<evidence type="ECO:0000313" key="7">
    <source>
        <dbReference type="EMBL" id="KAJ5203853.1"/>
    </source>
</evidence>
<dbReference type="GeneID" id="83179095"/>
<dbReference type="Gene3D" id="3.40.50.150">
    <property type="entry name" value="Vaccinia Virus protein VP39"/>
    <property type="match status" value="1"/>
</dbReference>
<dbReference type="GO" id="GO:0003886">
    <property type="term" value="F:DNA (cytosine-5-)-methyltransferase activity"/>
    <property type="evidence" value="ECO:0007669"/>
    <property type="project" value="UniProtKB-EC"/>
</dbReference>
<keyword evidence="4 5" id="KW-0949">S-adenosyl-L-methionine</keyword>
<dbReference type="RefSeq" id="XP_058308332.1">
    <property type="nucleotide sequence ID" value="XM_058451794.1"/>
</dbReference>
<dbReference type="PANTHER" id="PTHR10629">
    <property type="entry name" value="CYTOSINE-SPECIFIC METHYLTRANSFERASE"/>
    <property type="match status" value="1"/>
</dbReference>
<organism evidence="7 8">
    <name type="scientific">Penicillium cinerascens</name>
    <dbReference type="NCBI Taxonomy" id="70096"/>
    <lineage>
        <taxon>Eukaryota</taxon>
        <taxon>Fungi</taxon>
        <taxon>Dikarya</taxon>
        <taxon>Ascomycota</taxon>
        <taxon>Pezizomycotina</taxon>
        <taxon>Eurotiomycetes</taxon>
        <taxon>Eurotiomycetidae</taxon>
        <taxon>Eurotiales</taxon>
        <taxon>Aspergillaceae</taxon>
        <taxon>Penicillium</taxon>
    </lineage>
</organism>
<keyword evidence="8" id="KW-1185">Reference proteome</keyword>
<comment type="caution">
    <text evidence="7">The sequence shown here is derived from an EMBL/GenBank/DDBJ whole genome shotgun (WGS) entry which is preliminary data.</text>
</comment>
<evidence type="ECO:0000256" key="5">
    <source>
        <dbReference type="PROSITE-ProRule" id="PRU01016"/>
    </source>
</evidence>
<dbReference type="GO" id="GO:0003677">
    <property type="term" value="F:DNA binding"/>
    <property type="evidence" value="ECO:0007669"/>
    <property type="project" value="TreeGrafter"/>
</dbReference>
<dbReference type="Gene3D" id="3.90.120.10">
    <property type="entry name" value="DNA Methylase, subunit A, domain 2"/>
    <property type="match status" value="1"/>
</dbReference>
<keyword evidence="3 5" id="KW-0808">Transferase</keyword>
<dbReference type="Proteomes" id="UP001150904">
    <property type="component" value="Unassembled WGS sequence"/>
</dbReference>
<evidence type="ECO:0000256" key="3">
    <source>
        <dbReference type="ARBA" id="ARBA00022679"/>
    </source>
</evidence>
<dbReference type="OrthoDB" id="414133at2759"/>
<evidence type="ECO:0000256" key="1">
    <source>
        <dbReference type="ARBA" id="ARBA00011975"/>
    </source>
</evidence>
<dbReference type="GO" id="GO:0005634">
    <property type="term" value="C:nucleus"/>
    <property type="evidence" value="ECO:0007669"/>
    <property type="project" value="TreeGrafter"/>
</dbReference>
<proteinExistence type="inferred from homology"/>
<dbReference type="GO" id="GO:0044027">
    <property type="term" value="P:negative regulation of gene expression via chromosomal CpG island methylation"/>
    <property type="evidence" value="ECO:0007669"/>
    <property type="project" value="TreeGrafter"/>
</dbReference>
<feature type="region of interest" description="Disordered" evidence="6">
    <location>
        <begin position="1"/>
        <end position="145"/>
    </location>
</feature>
<dbReference type="InterPro" id="IPR029063">
    <property type="entry name" value="SAM-dependent_MTases_sf"/>
</dbReference>
<dbReference type="SUPFAM" id="SSF53335">
    <property type="entry name" value="S-adenosyl-L-methionine-dependent methyltransferases"/>
    <property type="match status" value="1"/>
</dbReference>
<sequence length="719" mass="81735">MSQSFQPRVFDPHRIESMADDYWPSDEREPTRRLGRESRRHPSTLHPELSPTGDYEWPSNNEKSERHLPHFTPESSQSTLAPSDTASPRAQDSETSSARSTPSTPATTARSQSSQGSQVGSRKRPIDLTDEPELQYSVSKDPAQDNEVLGNKYPVAETIIDLSANDEAVIDLTDKLSRVGETFNIDPADCMTDDEFNTWLPCSPRERSTHEIQEAVVDGIVYRPSMSLKLHDRSYLRIEQIRRRRGQYFLYGRHLLEMTDRRTENYMPKVKGELVWVVNSVGPVSLDEVAGHREIRFTNERTDWYDHEDLVCRLKMTVRLRHEPPVRRRDPLNADERIIEYLSFDESDPGQRWASTDLRDSWRGPGETVPFGAVEVSSAMPEIIDLEDTSPPNFDLTGLRDRAYTFGDAYSGAGGASCGARQAGLINTWASDINCHAVDTYRRNFDGTVIFHAEFFQLMAIPESELRVDIAHCSPPCQPFSPAHTVNNQTNDERNSACVFTGSDLIKRVRPRVLTMEETNGLHERFKPEFNRIILNFIQDGYSVRWSVLECVYYGIPQYRKRLMIIAAGPGETLPEFPQPTHSLPGGGLKPIETIHRAINHIPLGTPDHDVEAGLARWQRLGWRDPYNPHQPARTLTCAGGEANYHPSGRRTFTCREVACLQTFPIDFEFSEKNVRNQIGNAVPPKFAEAVFREIRRSLRETDEKELQQRESGALRVGM</sequence>
<accession>A0A9W9SZF8</accession>
<dbReference type="EC" id="2.1.1.37" evidence="1"/>
<comment type="similarity">
    <text evidence="5">Belongs to the class I-like SAM-binding methyltransferase superfamily. C5-methyltransferase family.</text>
</comment>
<reference evidence="7" key="1">
    <citation type="submission" date="2022-12" db="EMBL/GenBank/DDBJ databases">
        <authorList>
            <person name="Petersen C."/>
        </authorList>
    </citation>
    <scope>NUCLEOTIDE SEQUENCE</scope>
    <source>
        <strain evidence="7">IBT 15544</strain>
    </source>
</reference>
<dbReference type="PANTHER" id="PTHR10629:SF52">
    <property type="entry name" value="DNA (CYTOSINE-5)-METHYLTRANSFERASE 1"/>
    <property type="match status" value="1"/>
</dbReference>
<reference evidence="7" key="2">
    <citation type="journal article" date="2023" name="IMA Fungus">
        <title>Comparative genomic study of the Penicillium genus elucidates a diverse pangenome and 15 lateral gene transfer events.</title>
        <authorList>
            <person name="Petersen C."/>
            <person name="Sorensen T."/>
            <person name="Nielsen M.R."/>
            <person name="Sondergaard T.E."/>
            <person name="Sorensen J.L."/>
            <person name="Fitzpatrick D.A."/>
            <person name="Frisvad J.C."/>
            <person name="Nielsen K.L."/>
        </authorList>
    </citation>
    <scope>NUCLEOTIDE SEQUENCE</scope>
    <source>
        <strain evidence="7">IBT 15544</strain>
    </source>
</reference>
<keyword evidence="2 5" id="KW-0489">Methyltransferase</keyword>
<feature type="compositionally biased region" description="Low complexity" evidence="6">
    <location>
        <begin position="95"/>
        <end position="120"/>
    </location>
</feature>
<dbReference type="Pfam" id="PF00145">
    <property type="entry name" value="DNA_methylase"/>
    <property type="match status" value="2"/>
</dbReference>
<dbReference type="AlphaFoldDB" id="A0A9W9SZF8"/>
<feature type="compositionally biased region" description="Polar residues" evidence="6">
    <location>
        <begin position="73"/>
        <end position="94"/>
    </location>
</feature>
<protein>
    <recommendedName>
        <fullName evidence="1">DNA (cytosine-5-)-methyltransferase</fullName>
        <ecNumber evidence="1">2.1.1.37</ecNumber>
    </recommendedName>
</protein>
<dbReference type="InterPro" id="IPR050390">
    <property type="entry name" value="C5-Methyltransferase"/>
</dbReference>
<evidence type="ECO:0000313" key="8">
    <source>
        <dbReference type="Proteomes" id="UP001150904"/>
    </source>
</evidence>
<evidence type="ECO:0000256" key="6">
    <source>
        <dbReference type="SAM" id="MobiDB-lite"/>
    </source>
</evidence>
<dbReference type="EMBL" id="JAPQKR010000012">
    <property type="protein sequence ID" value="KAJ5203853.1"/>
    <property type="molecule type" value="Genomic_DNA"/>
</dbReference>